<organism evidence="1 2">
    <name type="scientific">Rossellomorea aquimaris</name>
    <dbReference type="NCBI Taxonomy" id="189382"/>
    <lineage>
        <taxon>Bacteria</taxon>
        <taxon>Bacillati</taxon>
        <taxon>Bacillota</taxon>
        <taxon>Bacilli</taxon>
        <taxon>Bacillales</taxon>
        <taxon>Bacillaceae</taxon>
        <taxon>Rossellomorea</taxon>
    </lineage>
</organism>
<name>A0A366EKK2_9BACI</name>
<dbReference type="Proteomes" id="UP000252118">
    <property type="component" value="Unassembled WGS sequence"/>
</dbReference>
<reference evidence="1 2" key="1">
    <citation type="submission" date="2018-06" db="EMBL/GenBank/DDBJ databases">
        <title>Freshwater and sediment microbial communities from various areas in North America, analyzing microbe dynamics in response to fracking.</title>
        <authorList>
            <person name="Lamendella R."/>
        </authorList>
    </citation>
    <scope>NUCLEOTIDE SEQUENCE [LARGE SCALE GENOMIC DNA]</scope>
    <source>
        <strain evidence="1 2">97B</strain>
    </source>
</reference>
<gene>
    <name evidence="1" type="ORF">DET59_11449</name>
</gene>
<evidence type="ECO:0000313" key="2">
    <source>
        <dbReference type="Proteomes" id="UP000252118"/>
    </source>
</evidence>
<sequence length="54" mass="6667">MKREKIFQHFHYVEDVFRNFIIVLKIPEYIKKTHFPEEETPIKNESNTKFIVTI</sequence>
<dbReference type="EMBL" id="QNRJ01000014">
    <property type="protein sequence ID" value="RBP02486.1"/>
    <property type="molecule type" value="Genomic_DNA"/>
</dbReference>
<comment type="caution">
    <text evidence="1">The sequence shown here is derived from an EMBL/GenBank/DDBJ whole genome shotgun (WGS) entry which is preliminary data.</text>
</comment>
<evidence type="ECO:0000313" key="1">
    <source>
        <dbReference type="EMBL" id="RBP02486.1"/>
    </source>
</evidence>
<proteinExistence type="predicted"/>
<protein>
    <submittedName>
        <fullName evidence="1">Uncharacterized protein</fullName>
    </submittedName>
</protein>
<dbReference type="AlphaFoldDB" id="A0A366EKK2"/>
<accession>A0A366EKK2</accession>